<organism evidence="12">
    <name type="scientific">Salvia splendens</name>
    <name type="common">Scarlet sage</name>
    <dbReference type="NCBI Taxonomy" id="180675"/>
    <lineage>
        <taxon>Eukaryota</taxon>
        <taxon>Viridiplantae</taxon>
        <taxon>Streptophyta</taxon>
        <taxon>Embryophyta</taxon>
        <taxon>Tracheophyta</taxon>
        <taxon>Spermatophyta</taxon>
        <taxon>Magnoliopsida</taxon>
        <taxon>eudicotyledons</taxon>
        <taxon>Gunneridae</taxon>
        <taxon>Pentapetalae</taxon>
        <taxon>asterids</taxon>
        <taxon>lamiids</taxon>
        <taxon>Lamiales</taxon>
        <taxon>Lamiaceae</taxon>
        <taxon>Nepetoideae</taxon>
        <taxon>Mentheae</taxon>
        <taxon>Salviinae</taxon>
        <taxon>Salvia</taxon>
        <taxon>Salvia subgen. Calosphace</taxon>
        <taxon>core Calosphace</taxon>
    </lineage>
</organism>
<dbReference type="GO" id="GO:0016114">
    <property type="term" value="P:terpenoid biosynthetic process"/>
    <property type="evidence" value="ECO:0007669"/>
    <property type="project" value="UniProtKB-ARBA"/>
</dbReference>
<comment type="cofactor">
    <cofactor evidence="1">
        <name>heme</name>
        <dbReference type="ChEBI" id="CHEBI:30413"/>
    </cofactor>
</comment>
<dbReference type="GO" id="GO:0016712">
    <property type="term" value="F:oxidoreductase activity, acting on paired donors, with incorporation or reduction of molecular oxygen, reduced flavin or flavoprotein as one donor, and incorporation of one atom of oxygen"/>
    <property type="evidence" value="ECO:0007669"/>
    <property type="project" value="UniProtKB-ARBA"/>
</dbReference>
<proteinExistence type="inferred from homology"/>
<evidence type="ECO:0000313" key="13">
    <source>
        <dbReference type="Proteomes" id="UP000298416"/>
    </source>
</evidence>
<evidence type="ECO:0000256" key="10">
    <source>
        <dbReference type="ARBA" id="ARBA00023033"/>
    </source>
</evidence>
<dbReference type="GO" id="GO:0020037">
    <property type="term" value="F:heme binding"/>
    <property type="evidence" value="ECO:0007669"/>
    <property type="project" value="InterPro"/>
</dbReference>
<dbReference type="GO" id="GO:0016020">
    <property type="term" value="C:membrane"/>
    <property type="evidence" value="ECO:0007669"/>
    <property type="project" value="UniProtKB-SubCell"/>
</dbReference>
<name>A0A8X8WIS0_SALSN</name>
<dbReference type="PRINTS" id="PR00463">
    <property type="entry name" value="EP450I"/>
</dbReference>
<dbReference type="Gene3D" id="1.10.630.10">
    <property type="entry name" value="Cytochrome P450"/>
    <property type="match status" value="2"/>
</dbReference>
<keyword evidence="8" id="KW-0560">Oxidoreductase</keyword>
<dbReference type="InterPro" id="IPR002401">
    <property type="entry name" value="Cyt_P450_E_grp-I"/>
</dbReference>
<evidence type="ECO:0000313" key="12">
    <source>
        <dbReference type="EMBL" id="KAG6395451.1"/>
    </source>
</evidence>
<keyword evidence="5" id="KW-0812">Transmembrane</keyword>
<evidence type="ECO:0000256" key="8">
    <source>
        <dbReference type="ARBA" id="ARBA00023002"/>
    </source>
</evidence>
<reference evidence="12" key="2">
    <citation type="submission" date="2020-08" db="EMBL/GenBank/DDBJ databases">
        <title>Plant Genome Project.</title>
        <authorList>
            <person name="Zhang R.-G."/>
        </authorList>
    </citation>
    <scope>NUCLEOTIDE SEQUENCE</scope>
    <source>
        <strain evidence="12">Huo1</strain>
        <tissue evidence="12">Leaf</tissue>
    </source>
</reference>
<keyword evidence="11" id="KW-0472">Membrane</keyword>
<dbReference type="PANTHER" id="PTHR47955:SF22">
    <property type="entry name" value="CYTOCHROME P450 83B1-LIKE"/>
    <property type="match status" value="1"/>
</dbReference>
<comment type="similarity">
    <text evidence="3">Belongs to the cytochrome P450 family.</text>
</comment>
<dbReference type="InterPro" id="IPR001128">
    <property type="entry name" value="Cyt_P450"/>
</dbReference>
<evidence type="ECO:0000256" key="9">
    <source>
        <dbReference type="ARBA" id="ARBA00023004"/>
    </source>
</evidence>
<dbReference type="Pfam" id="PF00067">
    <property type="entry name" value="p450"/>
    <property type="match status" value="2"/>
</dbReference>
<evidence type="ECO:0000256" key="6">
    <source>
        <dbReference type="ARBA" id="ARBA00022723"/>
    </source>
</evidence>
<keyword evidence="6" id="KW-0479">Metal-binding</keyword>
<dbReference type="SUPFAM" id="SSF48264">
    <property type="entry name" value="Cytochrome P450"/>
    <property type="match status" value="1"/>
</dbReference>
<evidence type="ECO:0000256" key="4">
    <source>
        <dbReference type="ARBA" id="ARBA00022617"/>
    </source>
</evidence>
<keyword evidence="7" id="KW-1133">Transmembrane helix</keyword>
<dbReference type="PANTHER" id="PTHR47955">
    <property type="entry name" value="CYTOCHROME P450 FAMILY 71 PROTEIN"/>
    <property type="match status" value="1"/>
</dbReference>
<dbReference type="EMBL" id="PNBA02000017">
    <property type="protein sequence ID" value="KAG6395451.1"/>
    <property type="molecule type" value="Genomic_DNA"/>
</dbReference>
<evidence type="ECO:0000256" key="5">
    <source>
        <dbReference type="ARBA" id="ARBA00022692"/>
    </source>
</evidence>
<keyword evidence="4" id="KW-0349">Heme</keyword>
<keyword evidence="9" id="KW-0408">Iron</keyword>
<keyword evidence="13" id="KW-1185">Reference proteome</keyword>
<evidence type="ECO:0000256" key="7">
    <source>
        <dbReference type="ARBA" id="ARBA00022989"/>
    </source>
</evidence>
<keyword evidence="10" id="KW-0503">Monooxygenase</keyword>
<evidence type="ECO:0000256" key="2">
    <source>
        <dbReference type="ARBA" id="ARBA00004167"/>
    </source>
</evidence>
<gene>
    <name evidence="12" type="ORF">SASPL_146096</name>
</gene>
<dbReference type="AlphaFoldDB" id="A0A8X8WIS0"/>
<evidence type="ECO:0000256" key="3">
    <source>
        <dbReference type="ARBA" id="ARBA00010617"/>
    </source>
</evidence>
<dbReference type="GO" id="GO:0005506">
    <property type="term" value="F:iron ion binding"/>
    <property type="evidence" value="ECO:0007669"/>
    <property type="project" value="InterPro"/>
</dbReference>
<comment type="caution">
    <text evidence="12">The sequence shown here is derived from an EMBL/GenBank/DDBJ whole genome shotgun (WGS) entry which is preliminary data.</text>
</comment>
<accession>A0A8X8WIS0</accession>
<evidence type="ECO:0000256" key="1">
    <source>
        <dbReference type="ARBA" id="ARBA00001971"/>
    </source>
</evidence>
<dbReference type="Proteomes" id="UP000298416">
    <property type="component" value="Unassembled WGS sequence"/>
</dbReference>
<sequence length="311" mass="34900">MITRISDSTFSPLRQEINLSEATMAASIRMVCGIVFGKRYEEEGVETKRFLQITRGFSMLTSSFFVSDYFPAFGLVDEISGRVKRADAMCKGMDEFYQELIDEHLESRRKKEIKDEEDMLDVLIKLKEDESSSNGLTWNNIKGLLMNMIVAATETTPAVTIWTMTALMKAPKAIKKLQNEIRSLVGEKGKVDEDDLPKLPYLKAVVNESMRERSTVLGNPDEFVPERFLNSGIDSKGQDFGLVPFGSGRRMCSGVSMGFLATELMVANLVYSFDWELPRGIHAQDLDTNPTSGLAVHKKNALILVPKRYGL</sequence>
<protein>
    <submittedName>
        <fullName evidence="12">Uncharacterized protein</fullName>
    </submittedName>
</protein>
<evidence type="ECO:0000256" key="11">
    <source>
        <dbReference type="ARBA" id="ARBA00023136"/>
    </source>
</evidence>
<reference evidence="12" key="1">
    <citation type="submission" date="2018-01" db="EMBL/GenBank/DDBJ databases">
        <authorList>
            <person name="Mao J.F."/>
        </authorList>
    </citation>
    <scope>NUCLEOTIDE SEQUENCE</scope>
    <source>
        <strain evidence="12">Huo1</strain>
        <tissue evidence="12">Leaf</tissue>
    </source>
</reference>
<comment type="subcellular location">
    <subcellularLocation>
        <location evidence="2">Membrane</location>
        <topology evidence="2">Single-pass membrane protein</topology>
    </subcellularLocation>
</comment>
<dbReference type="InterPro" id="IPR036396">
    <property type="entry name" value="Cyt_P450_sf"/>
</dbReference>